<dbReference type="RefSeq" id="WP_179669434.1">
    <property type="nucleotide sequence ID" value="NZ_JACCFP010000001.1"/>
</dbReference>
<sequence length="307" mass="31645">MPTIDLTPTPTEAVATTPLDAAPRRVGLTLPELQHAAAAAGGAPLPFELAPPADTDGLEDRLGRSRATTADQAYRSAVAALPDPEQSLARRGLVVDDRLDPAVAGAVGLLATPELALDVDVACGGVQAKTWHRAAAGAVASLSTVDGIVFELAWFPVAAWPEELARVAAVSEEVALGESAVPPLVDLPFELVDAASEAIANGRGDLVQVLAARHEGAVRGPDGPLAQAEAAQLLTALSGEAQGRLRAIVAEVGLMQAVGVVAWTLLADGWHALRPHRAAGEQRVEIRRVEPRDLAATLAPALTEASR</sequence>
<keyword evidence="2" id="KW-1185">Reference proteome</keyword>
<name>A0A853CAB3_9ACTN</name>
<evidence type="ECO:0000313" key="1">
    <source>
        <dbReference type="EMBL" id="NYJ03153.1"/>
    </source>
</evidence>
<dbReference type="AlphaFoldDB" id="A0A853CAB3"/>
<dbReference type="EMBL" id="JACCFP010000001">
    <property type="protein sequence ID" value="NYJ03153.1"/>
    <property type="molecule type" value="Genomic_DNA"/>
</dbReference>
<proteinExistence type="predicted"/>
<protein>
    <submittedName>
        <fullName evidence="1">Uncharacterized protein</fullName>
    </submittedName>
</protein>
<evidence type="ECO:0000313" key="2">
    <source>
        <dbReference type="Proteomes" id="UP000530424"/>
    </source>
</evidence>
<gene>
    <name evidence="1" type="ORF">HNR19_003851</name>
</gene>
<comment type="caution">
    <text evidence="1">The sequence shown here is derived from an EMBL/GenBank/DDBJ whole genome shotgun (WGS) entry which is preliminary data.</text>
</comment>
<dbReference type="Proteomes" id="UP000530424">
    <property type="component" value="Unassembled WGS sequence"/>
</dbReference>
<organism evidence="1 2">
    <name type="scientific">Nocardioides thalensis</name>
    <dbReference type="NCBI Taxonomy" id="1914755"/>
    <lineage>
        <taxon>Bacteria</taxon>
        <taxon>Bacillati</taxon>
        <taxon>Actinomycetota</taxon>
        <taxon>Actinomycetes</taxon>
        <taxon>Propionibacteriales</taxon>
        <taxon>Nocardioidaceae</taxon>
        <taxon>Nocardioides</taxon>
    </lineage>
</organism>
<reference evidence="1 2" key="1">
    <citation type="submission" date="2020-07" db="EMBL/GenBank/DDBJ databases">
        <title>Sequencing the genomes of 1000 actinobacteria strains.</title>
        <authorList>
            <person name="Klenk H.-P."/>
        </authorList>
    </citation>
    <scope>NUCLEOTIDE SEQUENCE [LARGE SCALE GENOMIC DNA]</scope>
    <source>
        <strain evidence="1 2">DSM 103833</strain>
    </source>
</reference>
<accession>A0A853CAB3</accession>